<evidence type="ECO:0000313" key="2">
    <source>
        <dbReference type="Proteomes" id="UP000326912"/>
    </source>
</evidence>
<dbReference type="InterPro" id="IPR010133">
    <property type="entry name" value="Bacteriocin_signal_seq"/>
</dbReference>
<comment type="caution">
    <text evidence="1">The sequence shown here is derived from an EMBL/GenBank/DDBJ whole genome shotgun (WGS) entry which is preliminary data.</text>
</comment>
<keyword evidence="2" id="KW-1185">Reference proteome</keyword>
<evidence type="ECO:0008006" key="3">
    <source>
        <dbReference type="Google" id="ProtNLM"/>
    </source>
</evidence>
<organism evidence="1 2">
    <name type="scientific">Dictyobacter vulcani</name>
    <dbReference type="NCBI Taxonomy" id="2607529"/>
    <lineage>
        <taxon>Bacteria</taxon>
        <taxon>Bacillati</taxon>
        <taxon>Chloroflexota</taxon>
        <taxon>Ktedonobacteria</taxon>
        <taxon>Ktedonobacterales</taxon>
        <taxon>Dictyobacteraceae</taxon>
        <taxon>Dictyobacter</taxon>
    </lineage>
</organism>
<gene>
    <name evidence="1" type="ORF">KDW_12340</name>
</gene>
<name>A0A5J4KJC9_9CHLR</name>
<dbReference type="NCBIfam" id="TIGR01847">
    <property type="entry name" value="bacteriocin_sig"/>
    <property type="match status" value="1"/>
</dbReference>
<dbReference type="Proteomes" id="UP000326912">
    <property type="component" value="Unassembled WGS sequence"/>
</dbReference>
<evidence type="ECO:0000313" key="1">
    <source>
        <dbReference type="EMBL" id="GER87072.1"/>
    </source>
</evidence>
<sequence>MFKFGKKNTEITDQVMEEVTDEQLSQVSGGSLLNTVDMVDVFSTVGNVTNTATGAVSSLSVSGIKVQAAGASVTTPAIVPGTLLP</sequence>
<dbReference type="RefSeq" id="WP_151755111.1">
    <property type="nucleotide sequence ID" value="NZ_BKZW01000001.1"/>
</dbReference>
<protein>
    <recommendedName>
        <fullName evidence="3">Bacteriocin</fullName>
    </recommendedName>
</protein>
<dbReference type="AlphaFoldDB" id="A0A5J4KJC9"/>
<reference evidence="1 2" key="1">
    <citation type="submission" date="2019-10" db="EMBL/GenBank/DDBJ databases">
        <title>Dictyobacter vulcani sp. nov., within the class Ktedonobacteria, isolated from soil of volcanic Mt. Zao.</title>
        <authorList>
            <person name="Zheng Y."/>
            <person name="Wang C.M."/>
            <person name="Sakai Y."/>
            <person name="Abe K."/>
            <person name="Yokota A."/>
            <person name="Yabe S."/>
        </authorList>
    </citation>
    <scope>NUCLEOTIDE SEQUENCE [LARGE SCALE GENOMIC DNA]</scope>
    <source>
        <strain evidence="1 2">W12</strain>
    </source>
</reference>
<accession>A0A5J4KJC9</accession>
<dbReference type="EMBL" id="BKZW01000001">
    <property type="protein sequence ID" value="GER87072.1"/>
    <property type="molecule type" value="Genomic_DNA"/>
</dbReference>
<proteinExistence type="predicted"/>